<name>A0A370TTQ0_9HELO</name>
<dbReference type="PANTHER" id="PTHR41237">
    <property type="entry name" value="37S RIBOSOMAL PROTEIN MRP21, MITOCHONDRIAL"/>
    <property type="match status" value="1"/>
</dbReference>
<dbReference type="AlphaFoldDB" id="A0A370TTQ0"/>
<reference evidence="5 6" key="1">
    <citation type="journal article" date="2018" name="IMA Fungus">
        <title>IMA Genome-F 9: Draft genome sequence of Annulohypoxylon stygium, Aspergillus mulundensis, Berkeleyomyces basicola (syn. Thielaviopsis basicola), Ceratocystis smalleyi, two Cercospora beticola strains, Coleophoma cylindrospora, Fusarium fracticaudum, Phialophora cf. hyalina, and Morchella septimelata.</title>
        <authorList>
            <person name="Wingfield B.D."/>
            <person name="Bills G.F."/>
            <person name="Dong Y."/>
            <person name="Huang W."/>
            <person name="Nel W.J."/>
            <person name="Swalarsk-Parry B.S."/>
            <person name="Vaghefi N."/>
            <person name="Wilken P.M."/>
            <person name="An Z."/>
            <person name="de Beer Z.W."/>
            <person name="De Vos L."/>
            <person name="Chen L."/>
            <person name="Duong T.A."/>
            <person name="Gao Y."/>
            <person name="Hammerbacher A."/>
            <person name="Kikkert J.R."/>
            <person name="Li Y."/>
            <person name="Li H."/>
            <person name="Li K."/>
            <person name="Li Q."/>
            <person name="Liu X."/>
            <person name="Ma X."/>
            <person name="Naidoo K."/>
            <person name="Pethybridge S.J."/>
            <person name="Sun J."/>
            <person name="Steenkamp E.T."/>
            <person name="van der Nest M.A."/>
            <person name="van Wyk S."/>
            <person name="Wingfield M.J."/>
            <person name="Xiong C."/>
            <person name="Yue Q."/>
            <person name="Zhang X."/>
        </authorList>
    </citation>
    <scope>NUCLEOTIDE SEQUENCE [LARGE SCALE GENOMIC DNA]</scope>
    <source>
        <strain evidence="5 6">BP 5553</strain>
    </source>
</reference>
<evidence type="ECO:0000256" key="2">
    <source>
        <dbReference type="ARBA" id="ARBA00022980"/>
    </source>
</evidence>
<dbReference type="InterPro" id="IPR052837">
    <property type="entry name" value="Mitoribosomal_bS21"/>
</dbReference>
<evidence type="ECO:0000256" key="3">
    <source>
        <dbReference type="ARBA" id="ARBA00023274"/>
    </source>
</evidence>
<dbReference type="RefSeq" id="XP_031871546.1">
    <property type="nucleotide sequence ID" value="XM_032011853.1"/>
</dbReference>
<evidence type="ECO:0008006" key="7">
    <source>
        <dbReference type="Google" id="ProtNLM"/>
    </source>
</evidence>
<feature type="compositionally biased region" description="Low complexity" evidence="4">
    <location>
        <begin position="75"/>
        <end position="91"/>
    </location>
</feature>
<dbReference type="OrthoDB" id="2501249at2759"/>
<feature type="region of interest" description="Disordered" evidence="4">
    <location>
        <begin position="59"/>
        <end position="136"/>
    </location>
</feature>
<dbReference type="STRING" id="2656787.A0A370TTQ0"/>
<dbReference type="InterPro" id="IPR001911">
    <property type="entry name" value="Ribosomal_bS21"/>
</dbReference>
<comment type="caution">
    <text evidence="5">The sequence shown here is derived from an EMBL/GenBank/DDBJ whole genome shotgun (WGS) entry which is preliminary data.</text>
</comment>
<dbReference type="GeneID" id="43596079"/>
<accession>A0A370TTQ0</accession>
<evidence type="ECO:0000313" key="6">
    <source>
        <dbReference type="Proteomes" id="UP000254866"/>
    </source>
</evidence>
<protein>
    <recommendedName>
        <fullName evidence="7">Ribosomal protein S21</fullName>
    </recommendedName>
</protein>
<keyword evidence="3" id="KW-0687">Ribonucleoprotein</keyword>
<dbReference type="GO" id="GO:0005763">
    <property type="term" value="C:mitochondrial small ribosomal subunit"/>
    <property type="evidence" value="ECO:0007669"/>
    <property type="project" value="TreeGrafter"/>
</dbReference>
<dbReference type="Pfam" id="PF01165">
    <property type="entry name" value="Ribosomal_S21"/>
    <property type="match status" value="1"/>
</dbReference>
<dbReference type="GO" id="GO:0003735">
    <property type="term" value="F:structural constituent of ribosome"/>
    <property type="evidence" value="ECO:0007669"/>
    <property type="project" value="InterPro"/>
</dbReference>
<comment type="similarity">
    <text evidence="1">Belongs to the bacterial ribosomal protein bS21 family.</text>
</comment>
<dbReference type="Proteomes" id="UP000254866">
    <property type="component" value="Unassembled WGS sequence"/>
</dbReference>
<dbReference type="EMBL" id="NPIC01000002">
    <property type="protein sequence ID" value="RDL38890.1"/>
    <property type="molecule type" value="Genomic_DNA"/>
</dbReference>
<organism evidence="5 6">
    <name type="scientific">Venustampulla echinocandica</name>
    <dbReference type="NCBI Taxonomy" id="2656787"/>
    <lineage>
        <taxon>Eukaryota</taxon>
        <taxon>Fungi</taxon>
        <taxon>Dikarya</taxon>
        <taxon>Ascomycota</taxon>
        <taxon>Pezizomycotina</taxon>
        <taxon>Leotiomycetes</taxon>
        <taxon>Helotiales</taxon>
        <taxon>Pleuroascaceae</taxon>
        <taxon>Venustampulla</taxon>
    </lineage>
</organism>
<evidence type="ECO:0000256" key="1">
    <source>
        <dbReference type="ARBA" id="ARBA00006640"/>
    </source>
</evidence>
<sequence length="285" mass="31997">MEVRRAADILLRSNSSPLTTFLIPASTARWAAQRQLRCKHATSRPSKFRRTFMTGSRNLALGPQSTAFPPPPPQSESAKSSSNEDGSSSSTDTERDQTQAKEDSRSDLSSLSSSLWSSTKNSAVHRTNPFSNSSASDMLKSFNRAAPQAYRSEIDISRMLDPLNSTPPPSRGLATTEERELYSTIDLEEMNSFIPGPIPRQPMRLNPSTGRSVSVGADVDVGRAFRMVDISCAQNRVRHESLKQRFHERGGLKRKRLRRDRWRKRFKEGFTATVARVNQLKRQGW</sequence>
<dbReference type="PANTHER" id="PTHR41237:SF1">
    <property type="entry name" value="SMALL RIBOSOMAL SUBUNIT PROTEIN BS21M"/>
    <property type="match status" value="1"/>
</dbReference>
<dbReference type="GO" id="GO:0070124">
    <property type="term" value="P:mitochondrial translational initiation"/>
    <property type="evidence" value="ECO:0007669"/>
    <property type="project" value="TreeGrafter"/>
</dbReference>
<proteinExistence type="inferred from homology"/>
<evidence type="ECO:0000313" key="5">
    <source>
        <dbReference type="EMBL" id="RDL38890.1"/>
    </source>
</evidence>
<gene>
    <name evidence="5" type="ORF">BP5553_03230</name>
</gene>
<feature type="compositionally biased region" description="Basic and acidic residues" evidence="4">
    <location>
        <begin position="92"/>
        <end position="106"/>
    </location>
</feature>
<feature type="compositionally biased region" description="Polar residues" evidence="4">
    <location>
        <begin position="119"/>
        <end position="136"/>
    </location>
</feature>
<keyword evidence="6" id="KW-1185">Reference proteome</keyword>
<feature type="compositionally biased region" description="Low complexity" evidence="4">
    <location>
        <begin position="107"/>
        <end position="118"/>
    </location>
</feature>
<keyword evidence="2" id="KW-0689">Ribosomal protein</keyword>
<evidence type="ECO:0000256" key="4">
    <source>
        <dbReference type="SAM" id="MobiDB-lite"/>
    </source>
</evidence>